<organism evidence="2 3">
    <name type="scientific">Hirundo rustica rustica</name>
    <dbReference type="NCBI Taxonomy" id="333673"/>
    <lineage>
        <taxon>Eukaryota</taxon>
        <taxon>Metazoa</taxon>
        <taxon>Chordata</taxon>
        <taxon>Craniata</taxon>
        <taxon>Vertebrata</taxon>
        <taxon>Euteleostomi</taxon>
        <taxon>Archelosauria</taxon>
        <taxon>Archosauria</taxon>
        <taxon>Dinosauria</taxon>
        <taxon>Saurischia</taxon>
        <taxon>Theropoda</taxon>
        <taxon>Coelurosauria</taxon>
        <taxon>Aves</taxon>
        <taxon>Neognathae</taxon>
        <taxon>Neoaves</taxon>
        <taxon>Telluraves</taxon>
        <taxon>Australaves</taxon>
        <taxon>Passeriformes</taxon>
        <taxon>Sylvioidea</taxon>
        <taxon>Hirundinidae</taxon>
        <taxon>Hirundo</taxon>
    </lineage>
</organism>
<name>A0A3M0KRB7_HIRRU</name>
<comment type="caution">
    <text evidence="2">The sequence shown here is derived from an EMBL/GenBank/DDBJ whole genome shotgun (WGS) entry which is preliminary data.</text>
</comment>
<feature type="region of interest" description="Disordered" evidence="1">
    <location>
        <begin position="41"/>
        <end position="74"/>
    </location>
</feature>
<dbReference type="Proteomes" id="UP000269221">
    <property type="component" value="Unassembled WGS sequence"/>
</dbReference>
<proteinExistence type="predicted"/>
<accession>A0A3M0KRB7</accession>
<evidence type="ECO:0000256" key="1">
    <source>
        <dbReference type="SAM" id="MobiDB-lite"/>
    </source>
</evidence>
<dbReference type="EMBL" id="QRBI01000104">
    <property type="protein sequence ID" value="RMC15798.1"/>
    <property type="molecule type" value="Genomic_DNA"/>
</dbReference>
<reference evidence="2 3" key="1">
    <citation type="submission" date="2018-07" db="EMBL/GenBank/DDBJ databases">
        <title>A high quality draft genome assembly of the barn swallow (H. rustica rustica).</title>
        <authorList>
            <person name="Formenti G."/>
            <person name="Chiara M."/>
            <person name="Poveda L."/>
            <person name="Francoijs K.-J."/>
            <person name="Bonisoli-Alquati A."/>
            <person name="Canova L."/>
            <person name="Gianfranceschi L."/>
            <person name="Horner D.S."/>
            <person name="Saino N."/>
        </authorList>
    </citation>
    <scope>NUCLEOTIDE SEQUENCE [LARGE SCALE GENOMIC DNA]</scope>
    <source>
        <strain evidence="2">Chelidonia</strain>
        <tissue evidence="2">Blood</tissue>
    </source>
</reference>
<evidence type="ECO:0000313" key="3">
    <source>
        <dbReference type="Proteomes" id="UP000269221"/>
    </source>
</evidence>
<gene>
    <name evidence="2" type="ORF">DUI87_08002</name>
</gene>
<evidence type="ECO:0000313" key="2">
    <source>
        <dbReference type="EMBL" id="RMC15798.1"/>
    </source>
</evidence>
<sequence>MSCPSSKPSACLLLSFYLSHSYPFFVIISVRTKSGKQLITRLTGQKEQRSVPDNNTFSGTKEKNHDKDRSNKPSFYEERDMYHSKLVTFPVIYPLDWPVSAMIPGEGIMP</sequence>
<dbReference type="AlphaFoldDB" id="A0A3M0KRB7"/>
<keyword evidence="3" id="KW-1185">Reference proteome</keyword>
<feature type="compositionally biased region" description="Basic and acidic residues" evidence="1">
    <location>
        <begin position="60"/>
        <end position="74"/>
    </location>
</feature>
<protein>
    <submittedName>
        <fullName evidence="2">Uncharacterized protein</fullName>
    </submittedName>
</protein>